<dbReference type="PANTHER" id="PTHR35170">
    <property type="entry name" value="PROTEIN DD3-3"/>
    <property type="match status" value="1"/>
</dbReference>
<dbReference type="PhylomeDB" id="A7RNS1"/>
<dbReference type="eggNOG" id="ENOG502QRWS">
    <property type="taxonomic scope" value="Eukaryota"/>
</dbReference>
<keyword evidence="2" id="KW-0732">Signal</keyword>
<dbReference type="InterPro" id="IPR053320">
    <property type="entry name" value="Protein_DD3-3_O-glyco"/>
</dbReference>
<evidence type="ECO:0000313" key="4">
    <source>
        <dbReference type="Proteomes" id="UP000001593"/>
    </source>
</evidence>
<feature type="chain" id="PRO_5002714576" description="Protein DD3-3" evidence="2">
    <location>
        <begin position="18"/>
        <end position="707"/>
    </location>
</feature>
<sequence>MWRSPLLILVAVSSVFSDINLHNPRGGNNRLDEPNRDRRNANRLFDSQNNNRGGHNVGGLYYYGGSILPIQWANQHTCMDRNNNCELVIQYMCDKLVRDGTTITTIPDDPANCYKFDCNKDLRYGMHEDFDYYSQCKKRERNKGLFTIDQPLRGNTARFTRQDRQGTRYGYECPEERDYYPYWHPTQWRDIAILTNDPKRCLMYKEESENVRGRWYCKVEGDVGDSIIPNNKEACEAFLYPADDDSDSAIKGKWTFQASHGLPAPDCRENQWSRDNHQGNTYGGEFMTYNWTVPDIDEENCVLRIRYNISTGEYDGWDPDVNSKLNGRDKINIGAAYGLDRTNASKRGYLFHNDPDVRIFPTVTNFILRIQTNTDQQGRTFQDRSHKFSIRKRPASIPVNKRIFNVNVRGKRGNIVQVYPSVEYDFVPNTLTMAEGEYVHFQWTGSNTNDRNNAGQGLAGTDRSNLLLLADSVYREGRGQQPGTHGHWGRNYPANVSEAKFLGLSREDLVNLALNRPNQLHGELSELDDAGTYYDMGPRQVTQSGTYQYMCTRNNAFTNRSQKGRILVGRHAKYGEIFGWNGGKIDTGEFSVRISPGFFNTLTYVEVDKYSTSDFESYLSSIKRAAQTPPGSGYASEYFRLSPEGEMGCDQASVTIVMGLSKNVGVKVYYSTADTNYATWSVVPAEISITHAVIKTRHGGVFVARVA</sequence>
<reference evidence="3 4" key="1">
    <citation type="journal article" date="2007" name="Science">
        <title>Sea anemone genome reveals ancestral eumetazoan gene repertoire and genomic organization.</title>
        <authorList>
            <person name="Putnam N.H."/>
            <person name="Srivastava M."/>
            <person name="Hellsten U."/>
            <person name="Dirks B."/>
            <person name="Chapman J."/>
            <person name="Salamov A."/>
            <person name="Terry A."/>
            <person name="Shapiro H."/>
            <person name="Lindquist E."/>
            <person name="Kapitonov V.V."/>
            <person name="Jurka J."/>
            <person name="Genikhovich G."/>
            <person name="Grigoriev I.V."/>
            <person name="Lucas S.M."/>
            <person name="Steele R.E."/>
            <person name="Finnerty J.R."/>
            <person name="Technau U."/>
            <person name="Martindale M.Q."/>
            <person name="Rokhsar D.S."/>
        </authorList>
    </citation>
    <scope>NUCLEOTIDE SEQUENCE [LARGE SCALE GENOMIC DNA]</scope>
    <source>
        <strain evidence="4">CH2 X CH6</strain>
    </source>
</reference>
<evidence type="ECO:0000256" key="2">
    <source>
        <dbReference type="SAM" id="SignalP"/>
    </source>
</evidence>
<dbReference type="OrthoDB" id="167398at2759"/>
<dbReference type="Proteomes" id="UP000001593">
    <property type="component" value="Unassembled WGS sequence"/>
</dbReference>
<dbReference type="AlphaFoldDB" id="A7RNS1"/>
<name>A7RNS1_NEMVE</name>
<dbReference type="STRING" id="45351.A7RNS1"/>
<organism evidence="3 4">
    <name type="scientific">Nematostella vectensis</name>
    <name type="common">Starlet sea anemone</name>
    <dbReference type="NCBI Taxonomy" id="45351"/>
    <lineage>
        <taxon>Eukaryota</taxon>
        <taxon>Metazoa</taxon>
        <taxon>Cnidaria</taxon>
        <taxon>Anthozoa</taxon>
        <taxon>Hexacorallia</taxon>
        <taxon>Actiniaria</taxon>
        <taxon>Edwardsiidae</taxon>
        <taxon>Nematostella</taxon>
    </lineage>
</organism>
<dbReference type="EMBL" id="DS469523">
    <property type="protein sequence ID" value="EDO46901.1"/>
    <property type="molecule type" value="Genomic_DNA"/>
</dbReference>
<accession>A7RNS1</accession>
<feature type="compositionally biased region" description="Basic and acidic residues" evidence="1">
    <location>
        <begin position="30"/>
        <end position="40"/>
    </location>
</feature>
<dbReference type="KEGG" id="nve:5519121"/>
<evidence type="ECO:0000313" key="3">
    <source>
        <dbReference type="EMBL" id="EDO46901.1"/>
    </source>
</evidence>
<dbReference type="PANTHER" id="PTHR35170:SF1">
    <property type="entry name" value="PROTEIN DD3-3"/>
    <property type="match status" value="1"/>
</dbReference>
<dbReference type="OMA" id="PLRYNEW"/>
<dbReference type="HOGENOM" id="CLU_020767_0_0_1"/>
<gene>
    <name evidence="3" type="ORF">NEMVEDRAFT_v1g239646</name>
</gene>
<evidence type="ECO:0008006" key="5">
    <source>
        <dbReference type="Google" id="ProtNLM"/>
    </source>
</evidence>
<keyword evidence="4" id="KW-1185">Reference proteome</keyword>
<feature type="region of interest" description="Disordered" evidence="1">
    <location>
        <begin position="23"/>
        <end position="51"/>
    </location>
</feature>
<dbReference type="InParanoid" id="A7RNS1"/>
<protein>
    <recommendedName>
        <fullName evidence="5">Protein DD3-3</fullName>
    </recommendedName>
</protein>
<feature type="signal peptide" evidence="2">
    <location>
        <begin position="1"/>
        <end position="17"/>
    </location>
</feature>
<proteinExistence type="predicted"/>
<evidence type="ECO:0000256" key="1">
    <source>
        <dbReference type="SAM" id="MobiDB-lite"/>
    </source>
</evidence>